<evidence type="ECO:0000313" key="3">
    <source>
        <dbReference type="Proteomes" id="UP001430953"/>
    </source>
</evidence>
<reference evidence="2 3" key="1">
    <citation type="submission" date="2023-03" db="EMBL/GenBank/DDBJ databases">
        <title>High recombination rates correlate with genetic variation in Cardiocondyla obscurior ants.</title>
        <authorList>
            <person name="Errbii M."/>
        </authorList>
    </citation>
    <scope>NUCLEOTIDE SEQUENCE [LARGE SCALE GENOMIC DNA]</scope>
    <source>
        <strain evidence="2">Alpha-2009</strain>
        <tissue evidence="2">Whole body</tissue>
    </source>
</reference>
<dbReference type="Proteomes" id="UP001430953">
    <property type="component" value="Unassembled WGS sequence"/>
</dbReference>
<feature type="compositionally biased region" description="Basic and acidic residues" evidence="1">
    <location>
        <begin position="21"/>
        <end position="41"/>
    </location>
</feature>
<dbReference type="EMBL" id="JADYXP020000004">
    <property type="protein sequence ID" value="KAL0126978.1"/>
    <property type="molecule type" value="Genomic_DNA"/>
</dbReference>
<protein>
    <submittedName>
        <fullName evidence="2">Uncharacterized protein</fullName>
    </submittedName>
</protein>
<proteinExistence type="predicted"/>
<keyword evidence="3" id="KW-1185">Reference proteome</keyword>
<feature type="region of interest" description="Disordered" evidence="1">
    <location>
        <begin position="21"/>
        <end position="80"/>
    </location>
</feature>
<accession>A0AAW2GHC7</accession>
<evidence type="ECO:0000313" key="2">
    <source>
        <dbReference type="EMBL" id="KAL0126978.1"/>
    </source>
</evidence>
<sequence length="105" mass="12073">MIQRPNSEQCRKYCRNISDATESRNGFDSRHRSLFDTRGNPDVDTATPVQRAPPTRRRRRTCASQTAREMTCSPNIVKRPPRNQLASAAISRRTPVRVSNYILTR</sequence>
<comment type="caution">
    <text evidence="2">The sequence shown here is derived from an EMBL/GenBank/DDBJ whole genome shotgun (WGS) entry which is preliminary data.</text>
</comment>
<dbReference type="AlphaFoldDB" id="A0AAW2GHC7"/>
<gene>
    <name evidence="2" type="ORF">PUN28_005371</name>
</gene>
<organism evidence="2 3">
    <name type="scientific">Cardiocondyla obscurior</name>
    <dbReference type="NCBI Taxonomy" id="286306"/>
    <lineage>
        <taxon>Eukaryota</taxon>
        <taxon>Metazoa</taxon>
        <taxon>Ecdysozoa</taxon>
        <taxon>Arthropoda</taxon>
        <taxon>Hexapoda</taxon>
        <taxon>Insecta</taxon>
        <taxon>Pterygota</taxon>
        <taxon>Neoptera</taxon>
        <taxon>Endopterygota</taxon>
        <taxon>Hymenoptera</taxon>
        <taxon>Apocrita</taxon>
        <taxon>Aculeata</taxon>
        <taxon>Formicoidea</taxon>
        <taxon>Formicidae</taxon>
        <taxon>Myrmicinae</taxon>
        <taxon>Cardiocondyla</taxon>
    </lineage>
</organism>
<evidence type="ECO:0000256" key="1">
    <source>
        <dbReference type="SAM" id="MobiDB-lite"/>
    </source>
</evidence>
<name>A0AAW2GHC7_9HYME</name>